<dbReference type="AlphaFoldDB" id="A0A6L2M7J6"/>
<comment type="caution">
    <text evidence="2">The sequence shown here is derived from an EMBL/GenBank/DDBJ whole genome shotgun (WGS) entry which is preliminary data.</text>
</comment>
<protein>
    <submittedName>
        <fullName evidence="2">Non-structural maintenance of chromosomes element 4 homolog A</fullName>
    </submittedName>
</protein>
<evidence type="ECO:0000313" key="2">
    <source>
        <dbReference type="EMBL" id="GEU69996.1"/>
    </source>
</evidence>
<organism evidence="2">
    <name type="scientific">Tanacetum cinerariifolium</name>
    <name type="common">Dalmatian daisy</name>
    <name type="synonym">Chrysanthemum cinerariifolium</name>
    <dbReference type="NCBI Taxonomy" id="118510"/>
    <lineage>
        <taxon>Eukaryota</taxon>
        <taxon>Viridiplantae</taxon>
        <taxon>Streptophyta</taxon>
        <taxon>Embryophyta</taxon>
        <taxon>Tracheophyta</taxon>
        <taxon>Spermatophyta</taxon>
        <taxon>Magnoliopsida</taxon>
        <taxon>eudicotyledons</taxon>
        <taxon>Gunneridae</taxon>
        <taxon>Pentapetalae</taxon>
        <taxon>asterids</taxon>
        <taxon>campanulids</taxon>
        <taxon>Asterales</taxon>
        <taxon>Asteraceae</taxon>
        <taxon>Asteroideae</taxon>
        <taxon>Anthemideae</taxon>
        <taxon>Anthemidinae</taxon>
        <taxon>Tanacetum</taxon>
    </lineage>
</organism>
<dbReference type="EMBL" id="BKCJ010006038">
    <property type="protein sequence ID" value="GEU69996.1"/>
    <property type="molecule type" value="Genomic_DNA"/>
</dbReference>
<evidence type="ECO:0000256" key="1">
    <source>
        <dbReference type="SAM" id="Phobius"/>
    </source>
</evidence>
<keyword evidence="1" id="KW-0472">Membrane</keyword>
<sequence length="152" mass="17480">MVTYNNYGNLIKLKHHHEHWIFKAFKYTLEGCLYVNNILIKGQRLNTDKIRDTLVLALVDKTPVRASLCSTHWPQARRKVMKVRIQGIVVSYVFVNGDACCIMLGIMNSEVKQRKVVHRKHSRLTEKARTEEQASESVYQVTGGVRLGTLKV</sequence>
<proteinExistence type="predicted"/>
<gene>
    <name evidence="2" type="ORF">Tci_041974</name>
</gene>
<keyword evidence="1" id="KW-1133">Transmembrane helix</keyword>
<feature type="transmembrane region" description="Helical" evidence="1">
    <location>
        <begin position="87"/>
        <end position="107"/>
    </location>
</feature>
<accession>A0A6L2M7J6</accession>
<keyword evidence="1" id="KW-0812">Transmembrane</keyword>
<reference evidence="2" key="1">
    <citation type="journal article" date="2019" name="Sci. Rep.">
        <title>Draft genome of Tanacetum cinerariifolium, the natural source of mosquito coil.</title>
        <authorList>
            <person name="Yamashiro T."/>
            <person name="Shiraishi A."/>
            <person name="Satake H."/>
            <person name="Nakayama K."/>
        </authorList>
    </citation>
    <scope>NUCLEOTIDE SEQUENCE</scope>
</reference>
<name>A0A6L2M7J6_TANCI</name>